<accession>A0A9K3GLT4</accession>
<keyword evidence="4" id="KW-1185">Reference proteome</keyword>
<dbReference type="EMBL" id="BDIP01002944">
    <property type="protein sequence ID" value="GIQ87056.1"/>
    <property type="molecule type" value="Genomic_DNA"/>
</dbReference>
<keyword evidence="1" id="KW-0812">Transmembrane</keyword>
<gene>
    <name evidence="3" type="ORF">KIPB_009021</name>
</gene>
<keyword evidence="1" id="KW-1133">Transmembrane helix</keyword>
<feature type="transmembrane region" description="Helical" evidence="1">
    <location>
        <begin position="85"/>
        <end position="105"/>
    </location>
</feature>
<protein>
    <recommendedName>
        <fullName evidence="5">Transmembrane protein 107</fullName>
    </recommendedName>
</protein>
<keyword evidence="2" id="KW-0732">Signal</keyword>
<feature type="signal peptide" evidence="2">
    <location>
        <begin position="1"/>
        <end position="26"/>
    </location>
</feature>
<evidence type="ECO:0000313" key="3">
    <source>
        <dbReference type="EMBL" id="GIQ87056.1"/>
    </source>
</evidence>
<evidence type="ECO:0000256" key="1">
    <source>
        <dbReference type="SAM" id="Phobius"/>
    </source>
</evidence>
<organism evidence="3 4">
    <name type="scientific">Kipferlia bialata</name>
    <dbReference type="NCBI Taxonomy" id="797122"/>
    <lineage>
        <taxon>Eukaryota</taxon>
        <taxon>Metamonada</taxon>
        <taxon>Carpediemonas-like organisms</taxon>
        <taxon>Kipferlia</taxon>
    </lineage>
</organism>
<dbReference type="AlphaFoldDB" id="A0A9K3GLT4"/>
<name>A0A9K3GLT4_9EUKA</name>
<keyword evidence="1" id="KW-0472">Membrane</keyword>
<reference evidence="3 4" key="1">
    <citation type="journal article" date="2018" name="PLoS ONE">
        <title>The draft genome of Kipferlia bialata reveals reductive genome evolution in fornicate parasites.</title>
        <authorList>
            <person name="Tanifuji G."/>
            <person name="Takabayashi S."/>
            <person name="Kume K."/>
            <person name="Takagi M."/>
            <person name="Nakayama T."/>
            <person name="Kamikawa R."/>
            <person name="Inagaki Y."/>
            <person name="Hashimoto T."/>
        </authorList>
    </citation>
    <scope>NUCLEOTIDE SEQUENCE [LARGE SCALE GENOMIC DNA]</scope>
    <source>
        <strain evidence="3">NY0173</strain>
    </source>
</reference>
<feature type="transmembrane region" description="Helical" evidence="1">
    <location>
        <begin position="111"/>
        <end position="132"/>
    </location>
</feature>
<sequence>MSQISKSLLRLYFLLLHVCLTLYCLGSRDTISLSGVSDRCPDDLREKVASSVLYSLLATLLVAVIEACAFCSVSLLSGGANTMGALGHAVGSVICLCLYACSAPFKWAYYQALAVAPVGLMEVFALLSSFLLKKSVYNRRSFVKPRHISGVTMKIGLPEFRIRERLSVMWYRIRH</sequence>
<dbReference type="Proteomes" id="UP000265618">
    <property type="component" value="Unassembled WGS sequence"/>
</dbReference>
<evidence type="ECO:0008006" key="5">
    <source>
        <dbReference type="Google" id="ProtNLM"/>
    </source>
</evidence>
<feature type="chain" id="PRO_5039889589" description="Transmembrane protein 107" evidence="2">
    <location>
        <begin position="27"/>
        <end position="175"/>
    </location>
</feature>
<proteinExistence type="predicted"/>
<feature type="transmembrane region" description="Helical" evidence="1">
    <location>
        <begin position="50"/>
        <end position="73"/>
    </location>
</feature>
<evidence type="ECO:0000256" key="2">
    <source>
        <dbReference type="SAM" id="SignalP"/>
    </source>
</evidence>
<comment type="caution">
    <text evidence="3">The sequence shown here is derived from an EMBL/GenBank/DDBJ whole genome shotgun (WGS) entry which is preliminary data.</text>
</comment>
<evidence type="ECO:0000313" key="4">
    <source>
        <dbReference type="Proteomes" id="UP000265618"/>
    </source>
</evidence>